<dbReference type="InterPro" id="IPR011256">
    <property type="entry name" value="Reg_factor_effector_dom_sf"/>
</dbReference>
<dbReference type="KEGG" id="mart:BTR34_06325"/>
<keyword evidence="1" id="KW-0472">Membrane</keyword>
<reference evidence="3" key="1">
    <citation type="submission" date="2016-06" db="EMBL/GenBank/DDBJ databases">
        <authorList>
            <person name="Zhan P."/>
        </authorList>
    </citation>
    <scope>NUCLEOTIDE SEQUENCE [LARGE SCALE GENOMIC DNA]</scope>
    <source>
        <strain evidence="3">T28</strain>
    </source>
</reference>
<protein>
    <submittedName>
        <fullName evidence="2">Transcriptional regulator</fullName>
    </submittedName>
</protein>
<accession>A0A1B7Z3F3</accession>
<gene>
    <name evidence="2" type="ORF">A9200_06085</name>
</gene>
<comment type="caution">
    <text evidence="2">The sequence shown here is derived from an EMBL/GenBank/DDBJ whole genome shotgun (WGS) entry which is preliminary data.</text>
</comment>
<name>A0A1B7Z3F3_9FLAO</name>
<dbReference type="EMBL" id="LZFP01000034">
    <property type="protein sequence ID" value="OBR37218.1"/>
    <property type="molecule type" value="Genomic_DNA"/>
</dbReference>
<evidence type="ECO:0000313" key="2">
    <source>
        <dbReference type="EMBL" id="OBR37218.1"/>
    </source>
</evidence>
<dbReference type="Gene3D" id="3.20.80.10">
    <property type="entry name" value="Regulatory factor, effector binding domain"/>
    <property type="match status" value="1"/>
</dbReference>
<sequence length="296" mass="34352">MKRGFIIVITVVSIGLIWYFLIKPQDYQVRVIAKTNIGVINQTLKAWNQSLTNATIQQIDNLENLKQTIHLTDSTHIYNWRISSITDSTSQLIVDVKDPDHSFQNKFFIPFTDTNFEKKARKTVIDFIENLNDHLKDFKVNFIGEEKLPATYCACVTHKTVQSKKAFAMMESYPFLNSVITNNSIQLNGVPFIETSHWNMQNDSIAFNFCYPIIKTDSLPIIKNLIYKDFTGRRSLKAIYNGNYMTSDRAWYTLLNYAKKNNIEVDKKPIEFFFNNPNMGGDALRWNAEIFMPIIE</sequence>
<keyword evidence="1" id="KW-1133">Transmembrane helix</keyword>
<dbReference type="OrthoDB" id="1421367at2"/>
<dbReference type="RefSeq" id="WP_068485208.1">
    <property type="nucleotide sequence ID" value="NZ_CP018760.1"/>
</dbReference>
<dbReference type="AlphaFoldDB" id="A0A1B7Z3F3"/>
<feature type="transmembrane region" description="Helical" evidence="1">
    <location>
        <begin position="5"/>
        <end position="22"/>
    </location>
</feature>
<organism evidence="2 3">
    <name type="scientific">Maribacter hydrothermalis</name>
    <dbReference type="NCBI Taxonomy" id="1836467"/>
    <lineage>
        <taxon>Bacteria</taxon>
        <taxon>Pseudomonadati</taxon>
        <taxon>Bacteroidota</taxon>
        <taxon>Flavobacteriia</taxon>
        <taxon>Flavobacteriales</taxon>
        <taxon>Flavobacteriaceae</taxon>
        <taxon>Maribacter</taxon>
    </lineage>
</organism>
<keyword evidence="3" id="KW-1185">Reference proteome</keyword>
<dbReference type="Proteomes" id="UP000092164">
    <property type="component" value="Unassembled WGS sequence"/>
</dbReference>
<evidence type="ECO:0000256" key="1">
    <source>
        <dbReference type="SAM" id="Phobius"/>
    </source>
</evidence>
<proteinExistence type="predicted"/>
<evidence type="ECO:0000313" key="3">
    <source>
        <dbReference type="Proteomes" id="UP000092164"/>
    </source>
</evidence>
<keyword evidence="1" id="KW-0812">Transmembrane</keyword>
<dbReference type="STRING" id="1836467.BTR34_06325"/>
<dbReference type="SUPFAM" id="SSF55136">
    <property type="entry name" value="Probable bacterial effector-binding domain"/>
    <property type="match status" value="1"/>
</dbReference>